<evidence type="ECO:0000313" key="1">
    <source>
        <dbReference type="EMBL" id="TGY00042.1"/>
    </source>
</evidence>
<name>A0AC61R1I0_9FIRM</name>
<dbReference type="EMBL" id="SRZB01000003">
    <property type="protein sequence ID" value="TGY00042.1"/>
    <property type="molecule type" value="Genomic_DNA"/>
</dbReference>
<sequence length="641" mass="73340">MKNYGEQLKNGLRKYKRIIAAFIIVFISVVVELAANIQALRGGYDSLDISQNISIIEEGDKEKYRIEFKVKEGVYVQQIQLHGNFPKDVVYRVKTKEVNGFGKKEDGVYKDTVGPYFSEYSTNLGKKITWLRITMEKTEGMELTGITCSSSFEWNKYRMFFVIIVLGLFYCIFFEKKFLKRIEWYFAVFALTFGLLLIALAQPMCNSWDEQIHFKSAYILASGRTIQWTEAAQKIVDRTNFRCNTKAEFAQLRKYMDNKGKVIVREENRKSLLISYQYLAYLPMALFLGIGKLLKLPFSMLFAFGKVGNLVLYVFVMFWAIHLAKSKKLFLAFIAMMPTPLFQASSYTYDAVVFSFLTLGCVLWYREMLRGDGNCDFRMVIAAALLFVFGSFSKAIYIPIVLLLLLLPLFHKITKKQKLFLITGICLIFFAVMLTFTVPLISNILAGNYNYGGDSRGGDTSAVRQMISMLKHPWESVKLLIGNMISLDNFRNLGVPESANYFFGNLMLLSLGSMGTLGDKWCVVLLPVLTLLLLYEEPQEQKDCIHSLWRKIFIWGVFAVVILLIWLAMYLSFTPVGEMKIAGVQARYYLPLLYLGSLLVESIKMRVQISQVVVPKLTCISACILQAMAIWELAFMDRLVG</sequence>
<comment type="caution">
    <text evidence="1">The sequence shown here is derived from an EMBL/GenBank/DDBJ whole genome shotgun (WGS) entry which is preliminary data.</text>
</comment>
<organism evidence="1 2">
    <name type="scientific">Hominisplanchenecus murintestinalis</name>
    <dbReference type="NCBI Taxonomy" id="2941517"/>
    <lineage>
        <taxon>Bacteria</taxon>
        <taxon>Bacillati</taxon>
        <taxon>Bacillota</taxon>
        <taxon>Clostridia</taxon>
        <taxon>Lachnospirales</taxon>
        <taxon>Lachnospiraceae</taxon>
        <taxon>Hominisplanchenecus</taxon>
    </lineage>
</organism>
<evidence type="ECO:0000313" key="2">
    <source>
        <dbReference type="Proteomes" id="UP000307720"/>
    </source>
</evidence>
<protein>
    <submittedName>
        <fullName evidence="1">DUF2142 domain-containing protein</fullName>
    </submittedName>
</protein>
<proteinExistence type="predicted"/>
<accession>A0AC61R1I0</accession>
<keyword evidence="2" id="KW-1185">Reference proteome</keyword>
<dbReference type="Proteomes" id="UP000307720">
    <property type="component" value="Unassembled WGS sequence"/>
</dbReference>
<gene>
    <name evidence="1" type="ORF">E5357_03215</name>
</gene>
<reference evidence="1" key="1">
    <citation type="submission" date="2019-04" db="EMBL/GenBank/DDBJ databases">
        <title>Microbes associate with the intestines of laboratory mice.</title>
        <authorList>
            <person name="Navarre W."/>
            <person name="Wong E."/>
            <person name="Huang K."/>
            <person name="Tropini C."/>
            <person name="Ng K."/>
            <person name="Yu B."/>
        </authorList>
    </citation>
    <scope>NUCLEOTIDE SEQUENCE</scope>
    <source>
        <strain evidence="1">NM72_1-8</strain>
    </source>
</reference>